<dbReference type="AlphaFoldDB" id="A0A916RS53"/>
<gene>
    <name evidence="7" type="ORF">GCM10011507_18940</name>
</gene>
<dbReference type="Gene3D" id="3.40.30.10">
    <property type="entry name" value="Glutaredoxin"/>
    <property type="match status" value="1"/>
</dbReference>
<evidence type="ECO:0000256" key="3">
    <source>
        <dbReference type="ARBA" id="ARBA00023157"/>
    </source>
</evidence>
<dbReference type="PANTHER" id="PTHR42852">
    <property type="entry name" value="THIOL:DISULFIDE INTERCHANGE PROTEIN DSBE"/>
    <property type="match status" value="1"/>
</dbReference>
<dbReference type="CDD" id="cd02966">
    <property type="entry name" value="TlpA_like_family"/>
    <property type="match status" value="1"/>
</dbReference>
<evidence type="ECO:0000256" key="1">
    <source>
        <dbReference type="ARBA" id="ARBA00004196"/>
    </source>
</evidence>
<accession>A0A916RS53</accession>
<evidence type="ECO:0000256" key="5">
    <source>
        <dbReference type="SAM" id="SignalP"/>
    </source>
</evidence>
<sequence length="354" mass="38927">MRHLARALSLAGILLVLSCPLLAQTRRDSRDNPKYRTAISDGQVLAEDQEYDLAIDAYAEANRIAGGKDKFCLRNILELQIQNGDYDNAVVTAGRFEALAATPAEKSYAAASRGRALFLKAEPEKNGAPYDAALLAKADDAFKAALAADPKDATALFQDGEVLVHLGQAEEARARFKACVAAIKPGDALYLRAERFADNPALALEQLAPAFTVKTLDGARFDLDQMQGRVVLIDFWATWCVPCMKELPEIKKIAKDFSGQPLVILSVSWDEDEQTWQDFVEKNQMTWPQYRDVDHKLGRLFEVEGIPSYYTIDSNGVIASELMGEGFDVESRLRKLIVQAKNAKANSALAAIGQ</sequence>
<comment type="caution">
    <text evidence="7">The sequence shown here is derived from an EMBL/GenBank/DDBJ whole genome shotgun (WGS) entry which is preliminary data.</text>
</comment>
<dbReference type="PROSITE" id="PS51257">
    <property type="entry name" value="PROKAR_LIPOPROTEIN"/>
    <property type="match status" value="1"/>
</dbReference>
<dbReference type="InterPro" id="IPR036249">
    <property type="entry name" value="Thioredoxin-like_sf"/>
</dbReference>
<dbReference type="PANTHER" id="PTHR42852:SF6">
    <property type="entry name" value="THIOL:DISULFIDE INTERCHANGE PROTEIN DSBE"/>
    <property type="match status" value="1"/>
</dbReference>
<dbReference type="GO" id="GO:0016209">
    <property type="term" value="F:antioxidant activity"/>
    <property type="evidence" value="ECO:0007669"/>
    <property type="project" value="InterPro"/>
</dbReference>
<dbReference type="EMBL" id="BMJB01000001">
    <property type="protein sequence ID" value="GGA67602.1"/>
    <property type="molecule type" value="Genomic_DNA"/>
</dbReference>
<dbReference type="InterPro" id="IPR011990">
    <property type="entry name" value="TPR-like_helical_dom_sf"/>
</dbReference>
<dbReference type="RefSeq" id="WP_188759065.1">
    <property type="nucleotide sequence ID" value="NZ_BMJB01000001.1"/>
</dbReference>
<evidence type="ECO:0000256" key="2">
    <source>
        <dbReference type="ARBA" id="ARBA00022748"/>
    </source>
</evidence>
<evidence type="ECO:0000259" key="6">
    <source>
        <dbReference type="PROSITE" id="PS51352"/>
    </source>
</evidence>
<keyword evidence="2" id="KW-0201">Cytochrome c-type biogenesis</keyword>
<keyword evidence="5" id="KW-0732">Signal</keyword>
<dbReference type="Proteomes" id="UP000648801">
    <property type="component" value="Unassembled WGS sequence"/>
</dbReference>
<dbReference type="GO" id="GO:0016491">
    <property type="term" value="F:oxidoreductase activity"/>
    <property type="evidence" value="ECO:0007669"/>
    <property type="project" value="InterPro"/>
</dbReference>
<comment type="subcellular location">
    <subcellularLocation>
        <location evidence="1">Cell envelope</location>
    </subcellularLocation>
</comment>
<keyword evidence="3" id="KW-1015">Disulfide bond</keyword>
<dbReference type="SUPFAM" id="SSF52833">
    <property type="entry name" value="Thioredoxin-like"/>
    <property type="match status" value="1"/>
</dbReference>
<proteinExistence type="predicted"/>
<keyword evidence="4" id="KW-0676">Redox-active center</keyword>
<dbReference type="Gene3D" id="1.25.40.10">
    <property type="entry name" value="Tetratricopeptide repeat domain"/>
    <property type="match status" value="1"/>
</dbReference>
<dbReference type="InterPro" id="IPR050553">
    <property type="entry name" value="Thioredoxin_ResA/DsbE_sf"/>
</dbReference>
<dbReference type="SUPFAM" id="SSF48452">
    <property type="entry name" value="TPR-like"/>
    <property type="match status" value="1"/>
</dbReference>
<dbReference type="GO" id="GO:0030313">
    <property type="term" value="C:cell envelope"/>
    <property type="evidence" value="ECO:0007669"/>
    <property type="project" value="UniProtKB-SubCell"/>
</dbReference>
<dbReference type="Pfam" id="PF00578">
    <property type="entry name" value="AhpC-TSA"/>
    <property type="match status" value="1"/>
</dbReference>
<dbReference type="GO" id="GO:0017004">
    <property type="term" value="P:cytochrome complex assembly"/>
    <property type="evidence" value="ECO:0007669"/>
    <property type="project" value="UniProtKB-KW"/>
</dbReference>
<protein>
    <recommendedName>
        <fullName evidence="6">Thioredoxin domain-containing protein</fullName>
    </recommendedName>
</protein>
<evidence type="ECO:0000313" key="7">
    <source>
        <dbReference type="EMBL" id="GGA67602.1"/>
    </source>
</evidence>
<organism evidence="7 8">
    <name type="scientific">Edaphobacter acidisoli</name>
    <dbReference type="NCBI Taxonomy" id="2040573"/>
    <lineage>
        <taxon>Bacteria</taxon>
        <taxon>Pseudomonadati</taxon>
        <taxon>Acidobacteriota</taxon>
        <taxon>Terriglobia</taxon>
        <taxon>Terriglobales</taxon>
        <taxon>Acidobacteriaceae</taxon>
        <taxon>Edaphobacter</taxon>
    </lineage>
</organism>
<dbReference type="InterPro" id="IPR013766">
    <property type="entry name" value="Thioredoxin_domain"/>
</dbReference>
<name>A0A916RS53_9BACT</name>
<feature type="domain" description="Thioredoxin" evidence="6">
    <location>
        <begin position="202"/>
        <end position="342"/>
    </location>
</feature>
<reference evidence="7" key="1">
    <citation type="journal article" date="2014" name="Int. J. Syst. Evol. Microbiol.">
        <title>Complete genome sequence of Corynebacterium casei LMG S-19264T (=DSM 44701T), isolated from a smear-ripened cheese.</title>
        <authorList>
            <consortium name="US DOE Joint Genome Institute (JGI-PGF)"/>
            <person name="Walter F."/>
            <person name="Albersmeier A."/>
            <person name="Kalinowski J."/>
            <person name="Ruckert C."/>
        </authorList>
    </citation>
    <scope>NUCLEOTIDE SEQUENCE</scope>
    <source>
        <strain evidence="7">CGMCC 1.15447</strain>
    </source>
</reference>
<evidence type="ECO:0000313" key="8">
    <source>
        <dbReference type="Proteomes" id="UP000648801"/>
    </source>
</evidence>
<dbReference type="InterPro" id="IPR000866">
    <property type="entry name" value="AhpC/TSA"/>
</dbReference>
<reference evidence="7" key="2">
    <citation type="submission" date="2020-09" db="EMBL/GenBank/DDBJ databases">
        <authorList>
            <person name="Sun Q."/>
            <person name="Zhou Y."/>
        </authorList>
    </citation>
    <scope>NUCLEOTIDE SEQUENCE</scope>
    <source>
        <strain evidence="7">CGMCC 1.15447</strain>
    </source>
</reference>
<dbReference type="PROSITE" id="PS00194">
    <property type="entry name" value="THIOREDOXIN_1"/>
    <property type="match status" value="1"/>
</dbReference>
<dbReference type="InterPro" id="IPR017937">
    <property type="entry name" value="Thioredoxin_CS"/>
</dbReference>
<keyword evidence="8" id="KW-1185">Reference proteome</keyword>
<dbReference type="GO" id="GO:0006950">
    <property type="term" value="P:response to stress"/>
    <property type="evidence" value="ECO:0007669"/>
    <property type="project" value="UniProtKB-ARBA"/>
</dbReference>
<dbReference type="PROSITE" id="PS51352">
    <property type="entry name" value="THIOREDOXIN_2"/>
    <property type="match status" value="1"/>
</dbReference>
<feature type="chain" id="PRO_5037392126" description="Thioredoxin domain-containing protein" evidence="5">
    <location>
        <begin position="24"/>
        <end position="354"/>
    </location>
</feature>
<feature type="signal peptide" evidence="5">
    <location>
        <begin position="1"/>
        <end position="23"/>
    </location>
</feature>
<evidence type="ECO:0000256" key="4">
    <source>
        <dbReference type="ARBA" id="ARBA00023284"/>
    </source>
</evidence>